<dbReference type="Pfam" id="PF03067">
    <property type="entry name" value="LPMO_10"/>
    <property type="match status" value="1"/>
</dbReference>
<dbReference type="InterPro" id="IPR051024">
    <property type="entry name" value="GlcNAc_Chitin_IntDeg"/>
</dbReference>
<keyword evidence="5" id="KW-0503">Monooxygenase</keyword>
<organism evidence="5 6">
    <name type="scientific">Saccharopolyspora montiporae</name>
    <dbReference type="NCBI Taxonomy" id="2781240"/>
    <lineage>
        <taxon>Bacteria</taxon>
        <taxon>Bacillati</taxon>
        <taxon>Actinomycetota</taxon>
        <taxon>Actinomycetes</taxon>
        <taxon>Pseudonocardiales</taxon>
        <taxon>Pseudonocardiaceae</taxon>
        <taxon>Saccharopolyspora</taxon>
    </lineage>
</organism>
<evidence type="ECO:0000313" key="5">
    <source>
        <dbReference type="EMBL" id="MBE9375771.1"/>
    </source>
</evidence>
<reference evidence="5" key="1">
    <citation type="submission" date="2020-10" db="EMBL/GenBank/DDBJ databases">
        <title>Diversity and distribution of actinomycetes associated with coral in the coast of Hainan.</title>
        <authorList>
            <person name="Li F."/>
        </authorList>
    </citation>
    <scope>NUCLEOTIDE SEQUENCE</scope>
    <source>
        <strain evidence="5">HNM0983</strain>
    </source>
</reference>
<dbReference type="Gene3D" id="2.70.50.50">
    <property type="entry name" value="chitin-binding protein cbp21"/>
    <property type="match status" value="1"/>
</dbReference>
<evidence type="ECO:0000259" key="4">
    <source>
        <dbReference type="Pfam" id="PF03067"/>
    </source>
</evidence>
<name>A0A929FYG7_9PSEU</name>
<evidence type="ECO:0000256" key="3">
    <source>
        <dbReference type="SAM" id="SignalP"/>
    </source>
</evidence>
<feature type="domain" description="Chitin-binding type-4" evidence="4">
    <location>
        <begin position="31"/>
        <end position="208"/>
    </location>
</feature>
<sequence>MNVRRNTAVAATLAGLPLAGTLLLPQLAFAHGDMQEPAGRAYTCYLEGAETPQSEGCRGVQAENGPAPVYDWMSNRIGDADGRHQELIPDGKLCSANNPTYSGFDQPATAWPTTELTPGDVSLEYKATAKHAGYFDVYITKDDWDPTQPLSWDSLEDQPIAHVENPPDVGEGYQLNGHIPESKNGQHVLYTVWQRTDSPEAFYSCSDVMFGSAGTAQTDTLRLQEDPSATDAVHDHGHAPESPSTEPGLWDRVLTLFS</sequence>
<feature type="chain" id="PRO_5037526242" evidence="3">
    <location>
        <begin position="31"/>
        <end position="258"/>
    </location>
</feature>
<dbReference type="EMBL" id="JADEYC010000025">
    <property type="protein sequence ID" value="MBE9375771.1"/>
    <property type="molecule type" value="Genomic_DNA"/>
</dbReference>
<dbReference type="InterPro" id="IPR014756">
    <property type="entry name" value="Ig_E-set"/>
</dbReference>
<keyword evidence="1 3" id="KW-0732">Signal</keyword>
<comment type="caution">
    <text evidence="5">The sequence shown here is derived from an EMBL/GenBank/DDBJ whole genome shotgun (WGS) entry which is preliminary data.</text>
</comment>
<keyword evidence="5" id="KW-0560">Oxidoreductase</keyword>
<feature type="region of interest" description="Disordered" evidence="2">
    <location>
        <begin position="226"/>
        <end position="250"/>
    </location>
</feature>
<protein>
    <submittedName>
        <fullName evidence="5">Lytic polysaccharide monooxygenase</fullName>
    </submittedName>
</protein>
<feature type="signal peptide" evidence="3">
    <location>
        <begin position="1"/>
        <end position="30"/>
    </location>
</feature>
<dbReference type="InterPro" id="IPR004302">
    <property type="entry name" value="Cellulose/chitin-bd_N"/>
</dbReference>
<dbReference type="PANTHER" id="PTHR34823:SF1">
    <property type="entry name" value="CHITIN-BINDING TYPE-4 DOMAIN-CONTAINING PROTEIN"/>
    <property type="match status" value="1"/>
</dbReference>
<dbReference type="GO" id="GO:0004497">
    <property type="term" value="F:monooxygenase activity"/>
    <property type="evidence" value="ECO:0007669"/>
    <property type="project" value="UniProtKB-KW"/>
</dbReference>
<evidence type="ECO:0000256" key="1">
    <source>
        <dbReference type="ARBA" id="ARBA00022729"/>
    </source>
</evidence>
<evidence type="ECO:0000256" key="2">
    <source>
        <dbReference type="SAM" id="MobiDB-lite"/>
    </source>
</evidence>
<dbReference type="AlphaFoldDB" id="A0A929FYG7"/>
<dbReference type="Proteomes" id="UP000598360">
    <property type="component" value="Unassembled WGS sequence"/>
</dbReference>
<dbReference type="PANTHER" id="PTHR34823">
    <property type="entry name" value="GLCNAC-BINDING PROTEIN A"/>
    <property type="match status" value="1"/>
</dbReference>
<dbReference type="CDD" id="cd21177">
    <property type="entry name" value="LPMO_AA10"/>
    <property type="match status" value="1"/>
</dbReference>
<accession>A0A929FYG7</accession>
<evidence type="ECO:0000313" key="6">
    <source>
        <dbReference type="Proteomes" id="UP000598360"/>
    </source>
</evidence>
<keyword evidence="6" id="KW-1185">Reference proteome</keyword>
<dbReference type="SUPFAM" id="SSF81296">
    <property type="entry name" value="E set domains"/>
    <property type="match status" value="1"/>
</dbReference>
<proteinExistence type="predicted"/>
<gene>
    <name evidence="5" type="ORF">IQ251_15060</name>
</gene>